<reference evidence="1 2" key="1">
    <citation type="submission" date="2014-04" db="EMBL/GenBank/DDBJ databases">
        <authorList>
            <consortium name="DOE Joint Genome Institute"/>
            <person name="Kuo A."/>
            <person name="Ruytinx J."/>
            <person name="Rineau F."/>
            <person name="Colpaert J."/>
            <person name="Kohler A."/>
            <person name="Nagy L.G."/>
            <person name="Floudas D."/>
            <person name="Copeland A."/>
            <person name="Barry K.W."/>
            <person name="Cichocki N."/>
            <person name="Veneault-Fourrey C."/>
            <person name="LaButti K."/>
            <person name="Lindquist E.A."/>
            <person name="Lipzen A."/>
            <person name="Lundell T."/>
            <person name="Morin E."/>
            <person name="Murat C."/>
            <person name="Sun H."/>
            <person name="Tunlid A."/>
            <person name="Henrissat B."/>
            <person name="Grigoriev I.V."/>
            <person name="Hibbett D.S."/>
            <person name="Martin F."/>
            <person name="Nordberg H.P."/>
            <person name="Cantor M.N."/>
            <person name="Hua S.X."/>
        </authorList>
    </citation>
    <scope>NUCLEOTIDE SEQUENCE [LARGE SCALE GENOMIC DNA]</scope>
    <source>
        <strain evidence="1 2">UH-Slu-Lm8-n1</strain>
    </source>
</reference>
<dbReference type="EMBL" id="KN835312">
    <property type="protein sequence ID" value="KIK40186.1"/>
    <property type="molecule type" value="Genomic_DNA"/>
</dbReference>
<organism evidence="1 2">
    <name type="scientific">Suillus luteus UH-Slu-Lm8-n1</name>
    <dbReference type="NCBI Taxonomy" id="930992"/>
    <lineage>
        <taxon>Eukaryota</taxon>
        <taxon>Fungi</taxon>
        <taxon>Dikarya</taxon>
        <taxon>Basidiomycota</taxon>
        <taxon>Agaricomycotina</taxon>
        <taxon>Agaricomycetes</taxon>
        <taxon>Agaricomycetidae</taxon>
        <taxon>Boletales</taxon>
        <taxon>Suillineae</taxon>
        <taxon>Suillaceae</taxon>
        <taxon>Suillus</taxon>
    </lineage>
</organism>
<reference evidence="2" key="2">
    <citation type="submission" date="2015-01" db="EMBL/GenBank/DDBJ databases">
        <title>Evolutionary Origins and Diversification of the Mycorrhizal Mutualists.</title>
        <authorList>
            <consortium name="DOE Joint Genome Institute"/>
            <consortium name="Mycorrhizal Genomics Consortium"/>
            <person name="Kohler A."/>
            <person name="Kuo A."/>
            <person name="Nagy L.G."/>
            <person name="Floudas D."/>
            <person name="Copeland A."/>
            <person name="Barry K.W."/>
            <person name="Cichocki N."/>
            <person name="Veneault-Fourrey C."/>
            <person name="LaButti K."/>
            <person name="Lindquist E.A."/>
            <person name="Lipzen A."/>
            <person name="Lundell T."/>
            <person name="Morin E."/>
            <person name="Murat C."/>
            <person name="Riley R."/>
            <person name="Ohm R."/>
            <person name="Sun H."/>
            <person name="Tunlid A."/>
            <person name="Henrissat B."/>
            <person name="Grigoriev I.V."/>
            <person name="Hibbett D.S."/>
            <person name="Martin F."/>
        </authorList>
    </citation>
    <scope>NUCLEOTIDE SEQUENCE [LARGE SCALE GENOMIC DNA]</scope>
    <source>
        <strain evidence="2">UH-Slu-Lm8-n1</strain>
    </source>
</reference>
<dbReference type="AlphaFoldDB" id="A0A0D0AER0"/>
<protein>
    <submittedName>
        <fullName evidence="1">Uncharacterized protein</fullName>
    </submittedName>
</protein>
<accession>A0A0D0AER0</accession>
<evidence type="ECO:0000313" key="1">
    <source>
        <dbReference type="EMBL" id="KIK40186.1"/>
    </source>
</evidence>
<dbReference type="Proteomes" id="UP000054485">
    <property type="component" value="Unassembled WGS sequence"/>
</dbReference>
<dbReference type="InParanoid" id="A0A0D0AER0"/>
<keyword evidence="2" id="KW-1185">Reference proteome</keyword>
<evidence type="ECO:0000313" key="2">
    <source>
        <dbReference type="Proteomes" id="UP000054485"/>
    </source>
</evidence>
<dbReference type="HOGENOM" id="CLU_1961028_0_0_1"/>
<name>A0A0D0AER0_9AGAM</name>
<sequence>MLAPHRIRAVARNAPIIARTLLHPGFSPLLLAVDIAKRACFPSRARSHFSDVVVSDSPPPTSNFMRGEIPSSDLKTPALLPRLAGHVSETSYMTILARYFPRISRTRQASLAAGVITHAPSFASTQQW</sequence>
<gene>
    <name evidence="1" type="ORF">CY34DRAFT_283246</name>
</gene>
<proteinExistence type="predicted"/>